<gene>
    <name evidence="5" type="ORF">GCU69_21405</name>
</gene>
<name>A0ABQ7FFD1_9ACTN</name>
<protein>
    <submittedName>
        <fullName evidence="5">Winged helix-turn-helix transcriptional regulator</fullName>
    </submittedName>
</protein>
<sequence>MREQPLAAVVRANHEIFMLTSDRITGVLGELGLTHATAQALWALDPEGPAPSMKALAGQLFCNAPNLSFVVNQLVERGLVERDTDPGDRRSRVVVLTAEGRRTRERVMRVTLEETPFAGCEPEELDQLAEILRRVLARAGRGPAG</sequence>
<keyword evidence="1" id="KW-0805">Transcription regulation</keyword>
<dbReference type="RefSeq" id="WP_098754460.1">
    <property type="nucleotide sequence ID" value="NZ_WHPN01000332.1"/>
</dbReference>
<evidence type="ECO:0000313" key="6">
    <source>
        <dbReference type="Proteomes" id="UP000621266"/>
    </source>
</evidence>
<accession>A0ABQ7FFD1</accession>
<dbReference type="InterPro" id="IPR039422">
    <property type="entry name" value="MarR/SlyA-like"/>
</dbReference>
<dbReference type="PROSITE" id="PS50995">
    <property type="entry name" value="HTH_MARR_2"/>
    <property type="match status" value="1"/>
</dbReference>
<dbReference type="PANTHER" id="PTHR33164">
    <property type="entry name" value="TRANSCRIPTIONAL REGULATOR, MARR FAMILY"/>
    <property type="match status" value="1"/>
</dbReference>
<keyword evidence="3" id="KW-0804">Transcription</keyword>
<dbReference type="InterPro" id="IPR036388">
    <property type="entry name" value="WH-like_DNA-bd_sf"/>
</dbReference>
<proteinExistence type="predicted"/>
<organism evidence="5 6">
    <name type="scientific">Streptomyces lycii</name>
    <dbReference type="NCBI Taxonomy" id="2654337"/>
    <lineage>
        <taxon>Bacteria</taxon>
        <taxon>Bacillati</taxon>
        <taxon>Actinomycetota</taxon>
        <taxon>Actinomycetes</taxon>
        <taxon>Kitasatosporales</taxon>
        <taxon>Streptomycetaceae</taxon>
        <taxon>Streptomyces</taxon>
    </lineage>
</organism>
<evidence type="ECO:0000256" key="2">
    <source>
        <dbReference type="ARBA" id="ARBA00023125"/>
    </source>
</evidence>
<dbReference type="Proteomes" id="UP000621266">
    <property type="component" value="Unassembled WGS sequence"/>
</dbReference>
<dbReference type="SMART" id="SM00347">
    <property type="entry name" value="HTH_MARR"/>
    <property type="match status" value="1"/>
</dbReference>
<keyword evidence="2" id="KW-0238">DNA-binding</keyword>
<comment type="caution">
    <text evidence="5">The sequence shown here is derived from an EMBL/GenBank/DDBJ whole genome shotgun (WGS) entry which is preliminary data.</text>
</comment>
<keyword evidence="6" id="KW-1185">Reference proteome</keyword>
<evidence type="ECO:0000259" key="4">
    <source>
        <dbReference type="PROSITE" id="PS50995"/>
    </source>
</evidence>
<dbReference type="SUPFAM" id="SSF46785">
    <property type="entry name" value="Winged helix' DNA-binding domain"/>
    <property type="match status" value="1"/>
</dbReference>
<dbReference type="Pfam" id="PF12802">
    <property type="entry name" value="MarR_2"/>
    <property type="match status" value="1"/>
</dbReference>
<evidence type="ECO:0000313" key="5">
    <source>
        <dbReference type="EMBL" id="KAF4407084.1"/>
    </source>
</evidence>
<feature type="domain" description="HTH marR-type" evidence="4">
    <location>
        <begin position="1"/>
        <end position="137"/>
    </location>
</feature>
<evidence type="ECO:0000256" key="3">
    <source>
        <dbReference type="ARBA" id="ARBA00023163"/>
    </source>
</evidence>
<dbReference type="InterPro" id="IPR000835">
    <property type="entry name" value="HTH_MarR-typ"/>
</dbReference>
<reference evidence="5 6" key="1">
    <citation type="submission" date="2019-10" db="EMBL/GenBank/DDBJ databases">
        <title>Streptomyces tenebrisbrunneis sp.nov., an endogenous actinomycete isolated from of Lycium ruthenicum.</title>
        <authorList>
            <person name="Ma L."/>
        </authorList>
    </citation>
    <scope>NUCLEOTIDE SEQUENCE [LARGE SCALE GENOMIC DNA]</scope>
    <source>
        <strain evidence="5 6">TRM 66187</strain>
    </source>
</reference>
<dbReference type="EMBL" id="WHPN01000332">
    <property type="protein sequence ID" value="KAF4407084.1"/>
    <property type="molecule type" value="Genomic_DNA"/>
</dbReference>
<dbReference type="Gene3D" id="1.10.10.10">
    <property type="entry name" value="Winged helix-like DNA-binding domain superfamily/Winged helix DNA-binding domain"/>
    <property type="match status" value="1"/>
</dbReference>
<dbReference type="InterPro" id="IPR023187">
    <property type="entry name" value="Tscrpt_reg_MarR-type_CS"/>
</dbReference>
<evidence type="ECO:0000256" key="1">
    <source>
        <dbReference type="ARBA" id="ARBA00023015"/>
    </source>
</evidence>
<dbReference type="InterPro" id="IPR036390">
    <property type="entry name" value="WH_DNA-bd_sf"/>
</dbReference>
<dbReference type="PANTHER" id="PTHR33164:SF99">
    <property type="entry name" value="MARR FAMILY REGULATORY PROTEIN"/>
    <property type="match status" value="1"/>
</dbReference>
<dbReference type="PROSITE" id="PS01117">
    <property type="entry name" value="HTH_MARR_1"/>
    <property type="match status" value="1"/>
</dbReference>